<evidence type="ECO:0000256" key="6">
    <source>
        <dbReference type="PROSITE-ProRule" id="PRU00134"/>
    </source>
</evidence>
<evidence type="ECO:0000256" key="7">
    <source>
        <dbReference type="PROSITE-ProRule" id="PRU00339"/>
    </source>
</evidence>
<evidence type="ECO:0000259" key="8">
    <source>
        <dbReference type="PROSITE" id="PS50865"/>
    </source>
</evidence>
<evidence type="ECO:0000256" key="2">
    <source>
        <dbReference type="ARBA" id="ARBA00022737"/>
    </source>
</evidence>
<dbReference type="SMART" id="SM00028">
    <property type="entry name" value="TPR"/>
    <property type="match status" value="2"/>
</dbReference>
<evidence type="ECO:0000313" key="10">
    <source>
        <dbReference type="Proteomes" id="UP000654075"/>
    </source>
</evidence>
<dbReference type="PANTHER" id="PTHR22904">
    <property type="entry name" value="TPR REPEAT CONTAINING PROTEIN"/>
    <property type="match status" value="1"/>
</dbReference>
<dbReference type="InterPro" id="IPR036397">
    <property type="entry name" value="RNaseH_sf"/>
</dbReference>
<dbReference type="SUPFAM" id="SSF48452">
    <property type="entry name" value="TPR-like"/>
    <property type="match status" value="1"/>
</dbReference>
<protein>
    <recommendedName>
        <fullName evidence="8">MYND-type domain-containing protein</fullName>
    </recommendedName>
</protein>
<dbReference type="PROSITE" id="PS50865">
    <property type="entry name" value="ZF_MYND_2"/>
    <property type="match status" value="2"/>
</dbReference>
<dbReference type="OrthoDB" id="412869at2759"/>
<sequence>MDLPRCSQCRQKKEVTACEKCHSAQYCSRACWQGSRPVHTEWCNKFFEQACTSIHAAVSFSIPASLHGRSGGAAALCTGGQEGHQIPIFDERTIGELQAGLVLDALPMAPSSRDVEYHCTDLNLVVYFCGREKLCEYQVDWTTPSSTQIRQVPLRLGKSDMAAVQSELGQLAEVEDAISERPGKLSWVFVRCVSRDCIDENDFQTSSGGSDPGSVRAAAAKRGWFIFFGSSPRNKKNKGDRHEVRYLAESGGELHLRKERFRHYDEVSLIQYLRIAKHLGDSARLQPEELASRDPHVFWNLIRNPQLAASLGGSWAQVASWKNTSKQLELEVYKVMCATVKRDWGSLDSYLYSSKLPAGWHPQTFAIFVSKVWAAGAECGICMYDGDQDTWADLSQFVTLAVRVNVGHVGLIGRKRHCVACKQIAPDVKHAFQRCSACKTVSYCSQSCQQSHWKQHKPQCLAAQGRAKGDYCACVVLPCGKDIRPYPVWLPCNSEDGLARLAELIGGHDGLLVSKPARGFNMDGKSDDGQCLHGLWLVQADWFSTALAGLKGQQAGSLDQGILTQFLPETGQLVIDQSGKHHAVEAEGVKLLDMIPVLPSQNIRASIALTPLGLDQQGCGARNLLPHEEGPVPGVFVCDKVGEQSQMHLGVRARGDVVVLRSKSGAPLQAWTKGCLDLKEFPFKQYEALWGIMQVISAKELNVGTLMGRTPENEQVLGKAMAEASVGRLPELSRKTDSSMGLLMKSEITAQIEALKNLFANRPQSSYIRLTTPVLYLNVIFMQGALKRWALNDWQFSSGKQLPYANLWKELQQLLTKYPNASLALHRVDENDASKQADRSSGINPHEARSVHEWKWIPAMSWRSSSPLELPPHMRVGSMVMETPLDVICPHSLNQAMLKSVLGCRSCLSDAALRYAAALAGRYFMSADEIPGSSKYASLFGIPPRHATATDMIETGGKIEKFKNYTAKEISIILAILTELNPADASPWALSLDQHVFWSVVRHFGLAAMDKPINTEVAGVWAARIASDEWQPFLAEFRTRGNEAFQAGHFTAAADWYSAYLHCASASKDSYKLLCNRSLCWLRLGLPESALADAQKSASLQPSWAKAHFRQGLAWKELGQKKLALSSFEHAAVLEPSSAEITHELKQMQEAS</sequence>
<gene>
    <name evidence="9" type="ORF">PGLA1383_LOCUS12222</name>
</gene>
<dbReference type="Gene3D" id="1.25.40.10">
    <property type="entry name" value="Tetratricopeptide repeat domain"/>
    <property type="match status" value="1"/>
</dbReference>
<evidence type="ECO:0000256" key="3">
    <source>
        <dbReference type="ARBA" id="ARBA00022771"/>
    </source>
</evidence>
<reference evidence="9" key="1">
    <citation type="submission" date="2021-02" db="EMBL/GenBank/DDBJ databases">
        <authorList>
            <person name="Dougan E. K."/>
            <person name="Rhodes N."/>
            <person name="Thang M."/>
            <person name="Chan C."/>
        </authorList>
    </citation>
    <scope>NUCLEOTIDE SEQUENCE</scope>
</reference>
<comment type="caution">
    <text evidence="9">The sequence shown here is derived from an EMBL/GenBank/DDBJ whole genome shotgun (WGS) entry which is preliminary data.</text>
</comment>
<feature type="repeat" description="TPR" evidence="7">
    <location>
        <begin position="1105"/>
        <end position="1138"/>
    </location>
</feature>
<keyword evidence="10" id="KW-1185">Reference proteome</keyword>
<dbReference type="Gene3D" id="6.10.140.2220">
    <property type="match status" value="1"/>
</dbReference>
<dbReference type="GO" id="GO:0003676">
    <property type="term" value="F:nucleic acid binding"/>
    <property type="evidence" value="ECO:0007669"/>
    <property type="project" value="InterPro"/>
</dbReference>
<proteinExistence type="predicted"/>
<keyword evidence="1" id="KW-0479">Metal-binding</keyword>
<evidence type="ECO:0000256" key="1">
    <source>
        <dbReference type="ARBA" id="ARBA00022723"/>
    </source>
</evidence>
<dbReference type="PROSITE" id="PS50005">
    <property type="entry name" value="TPR"/>
    <property type="match status" value="1"/>
</dbReference>
<keyword evidence="2" id="KW-0677">Repeat</keyword>
<keyword evidence="5" id="KW-0862">Zinc</keyword>
<feature type="domain" description="MYND-type" evidence="8">
    <location>
        <begin position="6"/>
        <end position="43"/>
    </location>
</feature>
<keyword evidence="4 7" id="KW-0802">TPR repeat</keyword>
<dbReference type="GO" id="GO:0008270">
    <property type="term" value="F:zinc ion binding"/>
    <property type="evidence" value="ECO:0007669"/>
    <property type="project" value="UniProtKB-KW"/>
</dbReference>
<dbReference type="InterPro" id="IPR019734">
    <property type="entry name" value="TPR_rpt"/>
</dbReference>
<dbReference type="Gene3D" id="3.30.420.10">
    <property type="entry name" value="Ribonuclease H-like superfamily/Ribonuclease H"/>
    <property type="match status" value="1"/>
</dbReference>
<dbReference type="InterPro" id="IPR011990">
    <property type="entry name" value="TPR-like_helical_dom_sf"/>
</dbReference>
<dbReference type="AlphaFoldDB" id="A0A813E7Q1"/>
<evidence type="ECO:0000256" key="4">
    <source>
        <dbReference type="ARBA" id="ARBA00022803"/>
    </source>
</evidence>
<dbReference type="SUPFAM" id="SSF144232">
    <property type="entry name" value="HIT/MYND zinc finger-like"/>
    <property type="match status" value="1"/>
</dbReference>
<keyword evidence="3 6" id="KW-0863">Zinc-finger</keyword>
<name>A0A813E7Q1_POLGL</name>
<feature type="domain" description="MYND-type" evidence="8">
    <location>
        <begin position="418"/>
        <end position="460"/>
    </location>
</feature>
<dbReference type="PROSITE" id="PS01360">
    <property type="entry name" value="ZF_MYND_1"/>
    <property type="match status" value="1"/>
</dbReference>
<dbReference type="Proteomes" id="UP000654075">
    <property type="component" value="Unassembled WGS sequence"/>
</dbReference>
<dbReference type="Pfam" id="PF01753">
    <property type="entry name" value="zf-MYND"/>
    <property type="match status" value="1"/>
</dbReference>
<dbReference type="PANTHER" id="PTHR22904:SF533">
    <property type="entry name" value="HSP70-HSP90 ORGANIZING PROTEIN 3"/>
    <property type="match status" value="1"/>
</dbReference>
<accession>A0A813E7Q1</accession>
<evidence type="ECO:0000313" key="9">
    <source>
        <dbReference type="EMBL" id="CAE8593633.1"/>
    </source>
</evidence>
<organism evidence="9 10">
    <name type="scientific">Polarella glacialis</name>
    <name type="common">Dinoflagellate</name>
    <dbReference type="NCBI Taxonomy" id="89957"/>
    <lineage>
        <taxon>Eukaryota</taxon>
        <taxon>Sar</taxon>
        <taxon>Alveolata</taxon>
        <taxon>Dinophyceae</taxon>
        <taxon>Suessiales</taxon>
        <taxon>Suessiaceae</taxon>
        <taxon>Polarella</taxon>
    </lineage>
</organism>
<dbReference type="InterPro" id="IPR002893">
    <property type="entry name" value="Znf_MYND"/>
</dbReference>
<dbReference type="EMBL" id="CAJNNV010006444">
    <property type="protein sequence ID" value="CAE8593633.1"/>
    <property type="molecule type" value="Genomic_DNA"/>
</dbReference>
<evidence type="ECO:0000256" key="5">
    <source>
        <dbReference type="ARBA" id="ARBA00022833"/>
    </source>
</evidence>
<dbReference type="GO" id="GO:0051879">
    <property type="term" value="F:Hsp90 protein binding"/>
    <property type="evidence" value="ECO:0007669"/>
    <property type="project" value="TreeGrafter"/>
</dbReference>